<evidence type="ECO:0000313" key="3">
    <source>
        <dbReference type="EMBL" id="QNS06968.1"/>
    </source>
</evidence>
<dbReference type="KEGG" id="sxn:IAG42_27530"/>
<keyword evidence="4" id="KW-1185">Reference proteome</keyword>
<dbReference type="Gene3D" id="3.30.420.180">
    <property type="entry name" value="CobE/GbiG C-terminal domain"/>
    <property type="match status" value="1"/>
</dbReference>
<feature type="domain" description="CobE/GbiG C-terminal" evidence="2">
    <location>
        <begin position="48"/>
        <end position="170"/>
    </location>
</feature>
<accession>A0A7H1BE13</accession>
<dbReference type="InterPro" id="IPR036518">
    <property type="entry name" value="CobE/GbiG_C_sf"/>
</dbReference>
<name>A0A7H1BE13_9ACTN</name>
<evidence type="ECO:0000259" key="2">
    <source>
        <dbReference type="Pfam" id="PF01890"/>
    </source>
</evidence>
<dbReference type="PANTHER" id="PTHR37477">
    <property type="entry name" value="COBALT-PRECORRIN-5A HYDROLASE"/>
    <property type="match status" value="1"/>
</dbReference>
<dbReference type="GO" id="GO:0009236">
    <property type="term" value="P:cobalamin biosynthetic process"/>
    <property type="evidence" value="ECO:0007669"/>
    <property type="project" value="InterPro"/>
</dbReference>
<evidence type="ECO:0000313" key="4">
    <source>
        <dbReference type="Proteomes" id="UP000516428"/>
    </source>
</evidence>
<dbReference type="InterPro" id="IPR052553">
    <property type="entry name" value="CbiG_hydrolase"/>
</dbReference>
<reference evidence="3 4" key="1">
    <citation type="submission" date="2020-09" db="EMBL/GenBank/DDBJ databases">
        <title>A novel species.</title>
        <authorList>
            <person name="Gao J."/>
        </authorList>
    </citation>
    <scope>NUCLEOTIDE SEQUENCE [LARGE SCALE GENOMIC DNA]</scope>
    <source>
        <strain evidence="3 4">CRXT-Y-14</strain>
    </source>
</reference>
<organism evidence="3 4">
    <name type="scientific">Streptomyces xanthii</name>
    <dbReference type="NCBI Taxonomy" id="2768069"/>
    <lineage>
        <taxon>Bacteria</taxon>
        <taxon>Bacillati</taxon>
        <taxon>Actinomycetota</taxon>
        <taxon>Actinomycetes</taxon>
        <taxon>Kitasatosporales</taxon>
        <taxon>Streptomycetaceae</taxon>
        <taxon>Streptomyces</taxon>
    </lineage>
</organism>
<feature type="compositionally biased region" description="Basic and acidic residues" evidence="1">
    <location>
        <begin position="15"/>
        <end position="24"/>
    </location>
</feature>
<evidence type="ECO:0000256" key="1">
    <source>
        <dbReference type="SAM" id="MobiDB-lite"/>
    </source>
</evidence>
<dbReference type="Pfam" id="PF01890">
    <property type="entry name" value="CbiG_C"/>
    <property type="match status" value="1"/>
</dbReference>
<protein>
    <submittedName>
        <fullName evidence="3">Cobalamin biosynthesis protein</fullName>
    </submittedName>
</protein>
<dbReference type="Proteomes" id="UP000516428">
    <property type="component" value="Chromosome"/>
</dbReference>
<gene>
    <name evidence="3" type="ORF">IAG42_27530</name>
</gene>
<dbReference type="InterPro" id="IPR002750">
    <property type="entry name" value="CobE/GbiG_C"/>
</dbReference>
<proteinExistence type="predicted"/>
<dbReference type="SUPFAM" id="SSF159664">
    <property type="entry name" value="CobE/GbiG C-terminal domain-like"/>
    <property type="match status" value="1"/>
</dbReference>
<dbReference type="PANTHER" id="PTHR37477:SF1">
    <property type="entry name" value="COBALT-PRECORRIN-5A HYDROLASE"/>
    <property type="match status" value="1"/>
</dbReference>
<sequence>MAPVGDPLRGPAADQGHEKGAERHEHRHAPLLTHPTPAPHIRGGSGRVVVGVGARSGAPADEVLGLVGAVLAEAGVPPERVRALATVAAKGREPGLLGAAEALGVPLETYESERLAAVAVPHPSARVRTATGTPSVAEAAALAGGGVLLVPKRASRGPGGGPGRVTCAVAVQAD</sequence>
<feature type="region of interest" description="Disordered" evidence="1">
    <location>
        <begin position="1"/>
        <end position="25"/>
    </location>
</feature>
<dbReference type="AlphaFoldDB" id="A0A7H1BE13"/>
<dbReference type="EMBL" id="CP061281">
    <property type="protein sequence ID" value="QNS06968.1"/>
    <property type="molecule type" value="Genomic_DNA"/>
</dbReference>